<accession>A0A136WH01</accession>
<evidence type="ECO:0000313" key="3">
    <source>
        <dbReference type="Proteomes" id="UP000070539"/>
    </source>
</evidence>
<dbReference type="Pfam" id="PF08281">
    <property type="entry name" value="Sigma70_r4_2"/>
    <property type="match status" value="1"/>
</dbReference>
<dbReference type="EMBL" id="LRVM01000002">
    <property type="protein sequence ID" value="KXL53619.1"/>
    <property type="molecule type" value="Genomic_DNA"/>
</dbReference>
<gene>
    <name evidence="2" type="ORF">CLNEO_08450</name>
</gene>
<dbReference type="GO" id="GO:0016987">
    <property type="term" value="F:sigma factor activity"/>
    <property type="evidence" value="ECO:0007669"/>
    <property type="project" value="InterPro"/>
</dbReference>
<dbReference type="InterPro" id="IPR013249">
    <property type="entry name" value="RNA_pol_sigma70_r4_t2"/>
</dbReference>
<dbReference type="SUPFAM" id="SSF88659">
    <property type="entry name" value="Sigma3 and sigma4 domains of RNA polymerase sigma factors"/>
    <property type="match status" value="1"/>
</dbReference>
<dbReference type="InterPro" id="IPR036388">
    <property type="entry name" value="WH-like_DNA-bd_sf"/>
</dbReference>
<dbReference type="GO" id="GO:0006352">
    <property type="term" value="P:DNA-templated transcription initiation"/>
    <property type="evidence" value="ECO:0007669"/>
    <property type="project" value="InterPro"/>
</dbReference>
<organism evidence="2 3">
    <name type="scientific">Anaerotignum neopropionicum</name>
    <dbReference type="NCBI Taxonomy" id="36847"/>
    <lineage>
        <taxon>Bacteria</taxon>
        <taxon>Bacillati</taxon>
        <taxon>Bacillota</taxon>
        <taxon>Clostridia</taxon>
        <taxon>Lachnospirales</taxon>
        <taxon>Anaerotignaceae</taxon>
        <taxon>Anaerotignum</taxon>
    </lineage>
</organism>
<comment type="caution">
    <text evidence="2">The sequence shown here is derived from an EMBL/GenBank/DDBJ whole genome shotgun (WGS) entry which is preliminary data.</text>
</comment>
<dbReference type="GO" id="GO:0003677">
    <property type="term" value="F:DNA binding"/>
    <property type="evidence" value="ECO:0007669"/>
    <property type="project" value="InterPro"/>
</dbReference>
<name>A0A136WH01_9FIRM</name>
<dbReference type="OrthoDB" id="9789193at2"/>
<protein>
    <submittedName>
        <fullName evidence="2">Sigma-70, region 4</fullName>
    </submittedName>
</protein>
<sequence length="157" mass="18855">MGFNYSREKLIFDREWEKLCGQYKKAGMSEKAIQELYEFDWSWFRMRRNYENRVQAIPEENIDEQNAETRSNLFQRFASLSTSFDEMEFSGRYAWIDTISDDALSRKLRDLSDDELELLTLLAIEGYTQREIARKMHCSQNAISKRLIKIKRILKEK</sequence>
<evidence type="ECO:0000259" key="1">
    <source>
        <dbReference type="Pfam" id="PF08281"/>
    </source>
</evidence>
<dbReference type="RefSeq" id="WP_066085008.1">
    <property type="nucleotide sequence ID" value="NZ_LRVM01000002.1"/>
</dbReference>
<dbReference type="Proteomes" id="UP000070539">
    <property type="component" value="Unassembled WGS sequence"/>
</dbReference>
<dbReference type="InterPro" id="IPR013324">
    <property type="entry name" value="RNA_pol_sigma_r3/r4-like"/>
</dbReference>
<reference evidence="2 3" key="1">
    <citation type="submission" date="2016-01" db="EMBL/GenBank/DDBJ databases">
        <title>Genome sequence of Clostridium neopropionicum X4, DSM-3847.</title>
        <authorList>
            <person name="Poehlein A."/>
            <person name="Beck M.H."/>
            <person name="Bengelsdorf F.R."/>
            <person name="Daniel R."/>
            <person name="Duerre P."/>
        </authorList>
    </citation>
    <scope>NUCLEOTIDE SEQUENCE [LARGE SCALE GENOMIC DNA]</scope>
    <source>
        <strain evidence="2 3">DSM-3847</strain>
    </source>
</reference>
<evidence type="ECO:0000313" key="2">
    <source>
        <dbReference type="EMBL" id="KXL53619.1"/>
    </source>
</evidence>
<dbReference type="Gene3D" id="1.10.10.10">
    <property type="entry name" value="Winged helix-like DNA-binding domain superfamily/Winged helix DNA-binding domain"/>
    <property type="match status" value="1"/>
</dbReference>
<dbReference type="STRING" id="36847.CLNEO_08450"/>
<keyword evidence="3" id="KW-1185">Reference proteome</keyword>
<feature type="domain" description="RNA polymerase sigma factor 70 region 4 type 2" evidence="1">
    <location>
        <begin position="103"/>
        <end position="147"/>
    </location>
</feature>
<dbReference type="AlphaFoldDB" id="A0A136WH01"/>
<proteinExistence type="predicted"/>